<dbReference type="PANTHER" id="PTHR43157:SF31">
    <property type="entry name" value="PHOSPHATIDYLINOSITOL-GLYCAN BIOSYNTHESIS CLASS F PROTEIN"/>
    <property type="match status" value="1"/>
</dbReference>
<dbReference type="InterPro" id="IPR002347">
    <property type="entry name" value="SDR_fam"/>
</dbReference>
<dbReference type="Pfam" id="PF00106">
    <property type="entry name" value="adh_short"/>
    <property type="match status" value="1"/>
</dbReference>
<dbReference type="InterPro" id="IPR036291">
    <property type="entry name" value="NAD(P)-bd_dom_sf"/>
</dbReference>
<reference evidence="2" key="1">
    <citation type="submission" date="2022-03" db="EMBL/GenBank/DDBJ databases">
        <authorList>
            <person name="Sayadi A."/>
        </authorList>
    </citation>
    <scope>NUCLEOTIDE SEQUENCE</scope>
</reference>
<comment type="caution">
    <text evidence="2">The sequence shown here is derived from an EMBL/GenBank/DDBJ whole genome shotgun (WGS) entry which is preliminary data.</text>
</comment>
<organism evidence="2 3">
    <name type="scientific">Acanthoscelides obtectus</name>
    <name type="common">Bean weevil</name>
    <name type="synonym">Bruchus obtectus</name>
    <dbReference type="NCBI Taxonomy" id="200917"/>
    <lineage>
        <taxon>Eukaryota</taxon>
        <taxon>Metazoa</taxon>
        <taxon>Ecdysozoa</taxon>
        <taxon>Arthropoda</taxon>
        <taxon>Hexapoda</taxon>
        <taxon>Insecta</taxon>
        <taxon>Pterygota</taxon>
        <taxon>Neoptera</taxon>
        <taxon>Endopterygota</taxon>
        <taxon>Coleoptera</taxon>
        <taxon>Polyphaga</taxon>
        <taxon>Cucujiformia</taxon>
        <taxon>Chrysomeloidea</taxon>
        <taxon>Chrysomelidae</taxon>
        <taxon>Bruchinae</taxon>
        <taxon>Bruchini</taxon>
        <taxon>Acanthoscelides</taxon>
    </lineage>
</organism>
<sequence length="349" mass="39256">MIFIIGCGIIVFITAVAIVRSKKSLKTILAEARYELFYNFVGSKAMLQDFFMRKSNKTELLMKTGKNAVITGGTRGIGFEVIKMLMKCDINVIIGCRNIQQGQALLEKFRSEEIKTGNIDVFKLDISVTESVKEFVAAVSQKYSKIHYLINNAGIMFGPYIETRDGYESQFSTNYLGHFLLTHLLMPQLKAAGEEKDNARIVNVSSCAHVIGKLKFEDINNRNRYIPGEAYAQSKLAQILFSNYLNKLLEKEGAHVQVHSVHPGIVNTDLFNSTHLKKLVPCLPKLLFKAPEMGAIPIVHACLSPDLEGKGGTYIHNCKIYSTSERAKSEDLQEKLFEFTKELLKIEKF</sequence>
<evidence type="ECO:0000313" key="2">
    <source>
        <dbReference type="EMBL" id="CAH1974024.1"/>
    </source>
</evidence>
<dbReference type="GO" id="GO:0016491">
    <property type="term" value="F:oxidoreductase activity"/>
    <property type="evidence" value="ECO:0007669"/>
    <property type="project" value="UniProtKB-KW"/>
</dbReference>
<dbReference type="CDD" id="cd05327">
    <property type="entry name" value="retinol-DH_like_SDR_c_like"/>
    <property type="match status" value="1"/>
</dbReference>
<dbReference type="Proteomes" id="UP001152888">
    <property type="component" value="Unassembled WGS sequence"/>
</dbReference>
<evidence type="ECO:0000313" key="3">
    <source>
        <dbReference type="Proteomes" id="UP001152888"/>
    </source>
</evidence>
<dbReference type="SUPFAM" id="SSF51735">
    <property type="entry name" value="NAD(P)-binding Rossmann-fold domains"/>
    <property type="match status" value="1"/>
</dbReference>
<name>A0A9P0KHA6_ACAOB</name>
<keyword evidence="3" id="KW-1185">Reference proteome</keyword>
<dbReference type="PRINTS" id="PR00081">
    <property type="entry name" value="GDHRDH"/>
</dbReference>
<dbReference type="EMBL" id="CAKOFQ010006817">
    <property type="protein sequence ID" value="CAH1974024.1"/>
    <property type="molecule type" value="Genomic_DNA"/>
</dbReference>
<dbReference type="OrthoDB" id="191139at2759"/>
<accession>A0A9P0KHA6</accession>
<proteinExistence type="predicted"/>
<evidence type="ECO:0000256" key="1">
    <source>
        <dbReference type="ARBA" id="ARBA00023002"/>
    </source>
</evidence>
<keyword evidence="1" id="KW-0560">Oxidoreductase</keyword>
<dbReference type="Gene3D" id="3.40.50.720">
    <property type="entry name" value="NAD(P)-binding Rossmann-like Domain"/>
    <property type="match status" value="1"/>
</dbReference>
<dbReference type="PANTHER" id="PTHR43157">
    <property type="entry name" value="PHOSPHATIDYLINOSITOL-GLYCAN BIOSYNTHESIS CLASS F PROTEIN-RELATED"/>
    <property type="match status" value="1"/>
</dbReference>
<dbReference type="AlphaFoldDB" id="A0A9P0KHA6"/>
<gene>
    <name evidence="2" type="ORF">ACAOBT_LOCUS10862</name>
</gene>
<protein>
    <submittedName>
        <fullName evidence="2">Uncharacterized protein</fullName>
    </submittedName>
</protein>